<evidence type="ECO:0000313" key="1">
    <source>
        <dbReference type="EMBL" id="ACL60634.1"/>
    </source>
</evidence>
<name>B8IRT4_METNO</name>
<dbReference type="AlphaFoldDB" id="B8IRT4"/>
<sequence>MDDLGSYRALTADEIVLGLSAIGQAVVRHATPQKGIRATLAPDGVRIEGYRGIHKAQTMLIPFRDLKRKPAHLLAQEIATLAARL</sequence>
<dbReference type="Proteomes" id="UP000008207">
    <property type="component" value="Chromosome"/>
</dbReference>
<organism evidence="1 2">
    <name type="scientific">Methylobacterium nodulans (strain LMG 21967 / CNCM I-2342 / ORS 2060)</name>
    <dbReference type="NCBI Taxonomy" id="460265"/>
    <lineage>
        <taxon>Bacteria</taxon>
        <taxon>Pseudomonadati</taxon>
        <taxon>Pseudomonadota</taxon>
        <taxon>Alphaproteobacteria</taxon>
        <taxon>Hyphomicrobiales</taxon>
        <taxon>Methylobacteriaceae</taxon>
        <taxon>Methylobacterium</taxon>
    </lineage>
</organism>
<protein>
    <submittedName>
        <fullName evidence="1">Uncharacterized protein</fullName>
    </submittedName>
</protein>
<dbReference type="HOGENOM" id="CLU_2508913_0_0_5"/>
<evidence type="ECO:0000313" key="2">
    <source>
        <dbReference type="Proteomes" id="UP000008207"/>
    </source>
</evidence>
<reference evidence="1 2" key="1">
    <citation type="submission" date="2009-01" db="EMBL/GenBank/DDBJ databases">
        <title>Complete sequence of chromosome of Methylobacterium nodulans ORS 2060.</title>
        <authorList>
            <consortium name="US DOE Joint Genome Institute"/>
            <person name="Lucas S."/>
            <person name="Copeland A."/>
            <person name="Lapidus A."/>
            <person name="Glavina del Rio T."/>
            <person name="Dalin E."/>
            <person name="Tice H."/>
            <person name="Bruce D."/>
            <person name="Goodwin L."/>
            <person name="Pitluck S."/>
            <person name="Sims D."/>
            <person name="Brettin T."/>
            <person name="Detter J.C."/>
            <person name="Han C."/>
            <person name="Larimer F."/>
            <person name="Land M."/>
            <person name="Hauser L."/>
            <person name="Kyrpides N."/>
            <person name="Ivanova N."/>
            <person name="Marx C.J."/>
            <person name="Richardson P."/>
        </authorList>
    </citation>
    <scope>NUCLEOTIDE SEQUENCE [LARGE SCALE GENOMIC DNA]</scope>
    <source>
        <strain evidence="2">LMG 21967 / CNCM I-2342 / ORS 2060</strain>
    </source>
</reference>
<dbReference type="KEGG" id="mno:Mnod_5805"/>
<dbReference type="RefSeq" id="WP_015932233.1">
    <property type="nucleotide sequence ID" value="NC_011894.1"/>
</dbReference>
<dbReference type="EMBL" id="CP001349">
    <property type="protein sequence ID" value="ACL60634.1"/>
    <property type="molecule type" value="Genomic_DNA"/>
</dbReference>
<proteinExistence type="predicted"/>
<accession>B8IRT4</accession>
<keyword evidence="2" id="KW-1185">Reference proteome</keyword>
<gene>
    <name evidence="1" type="ordered locus">Mnod_5805</name>
</gene>